<dbReference type="Proteomes" id="UP000287171">
    <property type="component" value="Unassembled WGS sequence"/>
</dbReference>
<accession>A0A402B2N8</accession>
<dbReference type="OrthoDB" id="9810814at2"/>
<organism evidence="1 2">
    <name type="scientific">Dictyobacter alpinus</name>
    <dbReference type="NCBI Taxonomy" id="2014873"/>
    <lineage>
        <taxon>Bacteria</taxon>
        <taxon>Bacillati</taxon>
        <taxon>Chloroflexota</taxon>
        <taxon>Ktedonobacteria</taxon>
        <taxon>Ktedonobacterales</taxon>
        <taxon>Dictyobacteraceae</taxon>
        <taxon>Dictyobacter</taxon>
    </lineage>
</organism>
<gene>
    <name evidence="1" type="ORF">KDA_11000</name>
</gene>
<dbReference type="RefSeq" id="WP_126626179.1">
    <property type="nucleotide sequence ID" value="NZ_BIFT01000001.1"/>
</dbReference>
<dbReference type="InterPro" id="IPR045706">
    <property type="entry name" value="DUF6062"/>
</dbReference>
<dbReference type="AlphaFoldDB" id="A0A402B2N8"/>
<dbReference type="EMBL" id="BIFT01000001">
    <property type="protein sequence ID" value="GCE25616.1"/>
    <property type="molecule type" value="Genomic_DNA"/>
</dbReference>
<sequence length="232" mass="26529">MVKTREYQTLLSACNQEGCLLCNLVHESVFRYLDSWKYELFTDVDIRQELRNTQGFCYIHTWQLVQMGATLPIAQAYRDILSDTIEQLEQSSSQGTSSSGGLFRRLFDNKSDSSQKPACPACKQKVQAEEGHIRSLRQALLDDEFIAAFSASTGLCLDHFRLASELRTADVPGGWQQRLRQAQLTCLKRLDQQLGELIRKHDYRFKSEERGNEMKSWQRAAGLVTGENILNQ</sequence>
<comment type="caution">
    <text evidence="1">The sequence shown here is derived from an EMBL/GenBank/DDBJ whole genome shotgun (WGS) entry which is preliminary data.</text>
</comment>
<keyword evidence="2" id="KW-1185">Reference proteome</keyword>
<proteinExistence type="predicted"/>
<name>A0A402B2N8_9CHLR</name>
<evidence type="ECO:0000313" key="1">
    <source>
        <dbReference type="EMBL" id="GCE25616.1"/>
    </source>
</evidence>
<reference evidence="2" key="1">
    <citation type="submission" date="2018-12" db="EMBL/GenBank/DDBJ databases">
        <title>Tengunoibacter tsumagoiensis gen. nov., sp. nov., Dictyobacter kobayashii sp. nov., D. alpinus sp. nov., and D. joshuensis sp. nov. and description of Dictyobacteraceae fam. nov. within the order Ktedonobacterales isolated from Tengu-no-mugimeshi.</title>
        <authorList>
            <person name="Wang C.M."/>
            <person name="Zheng Y."/>
            <person name="Sakai Y."/>
            <person name="Toyoda A."/>
            <person name="Minakuchi Y."/>
            <person name="Abe K."/>
            <person name="Yokota A."/>
            <person name="Yabe S."/>
        </authorList>
    </citation>
    <scope>NUCLEOTIDE SEQUENCE [LARGE SCALE GENOMIC DNA]</scope>
    <source>
        <strain evidence="2">Uno16</strain>
    </source>
</reference>
<evidence type="ECO:0000313" key="2">
    <source>
        <dbReference type="Proteomes" id="UP000287171"/>
    </source>
</evidence>
<protein>
    <submittedName>
        <fullName evidence="1">Uncharacterized protein</fullName>
    </submittedName>
</protein>
<dbReference type="Pfam" id="PF19538">
    <property type="entry name" value="DUF6062"/>
    <property type="match status" value="1"/>
</dbReference>